<gene>
    <name evidence="2" type="ORF">XENOCAPTIV_026191</name>
</gene>
<keyword evidence="1" id="KW-0812">Transmembrane</keyword>
<comment type="caution">
    <text evidence="2">The sequence shown here is derived from an EMBL/GenBank/DDBJ whole genome shotgun (WGS) entry which is preliminary data.</text>
</comment>
<dbReference type="EMBL" id="JAHRIN010025854">
    <property type="protein sequence ID" value="MEQ2200259.1"/>
    <property type="molecule type" value="Genomic_DNA"/>
</dbReference>
<dbReference type="Proteomes" id="UP001434883">
    <property type="component" value="Unassembled WGS sequence"/>
</dbReference>
<keyword evidence="1" id="KW-1133">Transmembrane helix</keyword>
<name>A0ABV0QWN4_9TELE</name>
<keyword evidence="1" id="KW-0472">Membrane</keyword>
<protein>
    <submittedName>
        <fullName evidence="2">Uncharacterized protein</fullName>
    </submittedName>
</protein>
<keyword evidence="3" id="KW-1185">Reference proteome</keyword>
<sequence length="121" mass="14138">MLPSRECRRWFWDLRSTTFGRSFQVQAFLWSSRWTACWTRPWTQMCSAEFGWAGSHGSDVDRSFSFLMIVVMVEMAVIIGKQIVSMFGIVLNVKKKKPVCKVSILKDLLNGYYDVFCRYGK</sequence>
<evidence type="ECO:0000313" key="3">
    <source>
        <dbReference type="Proteomes" id="UP001434883"/>
    </source>
</evidence>
<proteinExistence type="predicted"/>
<feature type="transmembrane region" description="Helical" evidence="1">
    <location>
        <begin position="64"/>
        <end position="91"/>
    </location>
</feature>
<reference evidence="2 3" key="1">
    <citation type="submission" date="2021-06" db="EMBL/GenBank/DDBJ databases">
        <authorList>
            <person name="Palmer J.M."/>
        </authorList>
    </citation>
    <scope>NUCLEOTIDE SEQUENCE [LARGE SCALE GENOMIC DNA]</scope>
    <source>
        <strain evidence="2 3">XC_2019</strain>
        <tissue evidence="2">Muscle</tissue>
    </source>
</reference>
<evidence type="ECO:0000313" key="2">
    <source>
        <dbReference type="EMBL" id="MEQ2200259.1"/>
    </source>
</evidence>
<organism evidence="2 3">
    <name type="scientific">Xenoophorus captivus</name>
    <dbReference type="NCBI Taxonomy" id="1517983"/>
    <lineage>
        <taxon>Eukaryota</taxon>
        <taxon>Metazoa</taxon>
        <taxon>Chordata</taxon>
        <taxon>Craniata</taxon>
        <taxon>Vertebrata</taxon>
        <taxon>Euteleostomi</taxon>
        <taxon>Actinopterygii</taxon>
        <taxon>Neopterygii</taxon>
        <taxon>Teleostei</taxon>
        <taxon>Neoteleostei</taxon>
        <taxon>Acanthomorphata</taxon>
        <taxon>Ovalentaria</taxon>
        <taxon>Atherinomorphae</taxon>
        <taxon>Cyprinodontiformes</taxon>
        <taxon>Goodeidae</taxon>
        <taxon>Xenoophorus</taxon>
    </lineage>
</organism>
<evidence type="ECO:0000256" key="1">
    <source>
        <dbReference type="SAM" id="Phobius"/>
    </source>
</evidence>
<accession>A0ABV0QWN4</accession>